<dbReference type="OrthoDB" id="7875275at2"/>
<proteinExistence type="predicted"/>
<sequence>MPIAKRCRKCTGSNCGAEATANWDVESQSWVLGTLHTNTWCDACEYDDPGLVDVEVSENLVEDFQLEIWRGDDNEGPITRIVVACVLFDPEEAGISCPKHVFEEEADITRLLTIARQSERSDPFDDKLPSDEAIITAALNL</sequence>
<protein>
    <submittedName>
        <fullName evidence="1">Uncharacterized protein</fullName>
    </submittedName>
</protein>
<dbReference type="AlphaFoldDB" id="A0A437MF48"/>
<reference evidence="1 2" key="1">
    <citation type="submission" date="2019-01" db="EMBL/GenBank/DDBJ databases">
        <authorList>
            <person name="Chen W.-M."/>
        </authorList>
    </citation>
    <scope>NUCLEOTIDE SEQUENCE [LARGE SCALE GENOMIC DNA]</scope>
    <source>
        <strain evidence="1 2">CCP-6</strain>
    </source>
</reference>
<organism evidence="1 2">
    <name type="scientific">Rhodovarius crocodyli</name>
    <dbReference type="NCBI Taxonomy" id="1979269"/>
    <lineage>
        <taxon>Bacteria</taxon>
        <taxon>Pseudomonadati</taxon>
        <taxon>Pseudomonadota</taxon>
        <taxon>Alphaproteobacteria</taxon>
        <taxon>Acetobacterales</taxon>
        <taxon>Roseomonadaceae</taxon>
        <taxon>Rhodovarius</taxon>
    </lineage>
</organism>
<dbReference type="RefSeq" id="WP_127788221.1">
    <property type="nucleotide sequence ID" value="NZ_SACL01000004.1"/>
</dbReference>
<gene>
    <name evidence="1" type="ORF">EOD42_14350</name>
</gene>
<comment type="caution">
    <text evidence="1">The sequence shown here is derived from an EMBL/GenBank/DDBJ whole genome shotgun (WGS) entry which is preliminary data.</text>
</comment>
<dbReference type="EMBL" id="SACL01000004">
    <property type="protein sequence ID" value="RVT96288.1"/>
    <property type="molecule type" value="Genomic_DNA"/>
</dbReference>
<evidence type="ECO:0000313" key="1">
    <source>
        <dbReference type="EMBL" id="RVT96288.1"/>
    </source>
</evidence>
<accession>A0A437MF48</accession>
<name>A0A437MF48_9PROT</name>
<keyword evidence="2" id="KW-1185">Reference proteome</keyword>
<dbReference type="Proteomes" id="UP000282957">
    <property type="component" value="Unassembled WGS sequence"/>
</dbReference>
<evidence type="ECO:0000313" key="2">
    <source>
        <dbReference type="Proteomes" id="UP000282957"/>
    </source>
</evidence>